<dbReference type="PANTHER" id="PTHR33525">
    <property type="match status" value="1"/>
</dbReference>
<dbReference type="Gene3D" id="1.10.3210.10">
    <property type="entry name" value="Hypothetical protein af1432"/>
    <property type="match status" value="1"/>
</dbReference>
<evidence type="ECO:0000313" key="2">
    <source>
        <dbReference type="EMBL" id="QDU72338.1"/>
    </source>
</evidence>
<dbReference type="InterPro" id="IPR013976">
    <property type="entry name" value="HDOD"/>
</dbReference>
<dbReference type="KEGG" id="mcad:Pan265_22030"/>
<dbReference type="Gene3D" id="3.20.20.450">
    <property type="entry name" value="EAL domain"/>
    <property type="match status" value="1"/>
</dbReference>
<dbReference type="InterPro" id="IPR052340">
    <property type="entry name" value="RNase_Y/CdgJ"/>
</dbReference>
<dbReference type="Pfam" id="PF00563">
    <property type="entry name" value="EAL"/>
    <property type="match status" value="1"/>
</dbReference>
<dbReference type="SUPFAM" id="SSF141868">
    <property type="entry name" value="EAL domain-like"/>
    <property type="match status" value="1"/>
</dbReference>
<dbReference type="PIRSF" id="PIRSF003180">
    <property type="entry name" value="DiGMPpdiest_YuxH"/>
    <property type="match status" value="1"/>
</dbReference>
<gene>
    <name evidence="2" type="ORF">Pan265_22030</name>
</gene>
<proteinExistence type="predicted"/>
<accession>A0A518BZE4</accession>
<keyword evidence="3" id="KW-1185">Reference proteome</keyword>
<evidence type="ECO:0000259" key="1">
    <source>
        <dbReference type="PROSITE" id="PS51833"/>
    </source>
</evidence>
<feature type="domain" description="HDOD" evidence="1">
    <location>
        <begin position="206"/>
        <end position="393"/>
    </location>
</feature>
<sequence length="419" mass="45825">MSETAPNDQFARDLASLSGRHPILDRKDQLVAYELDVNTGPGGGRQRFEIARRLLDHASFATAKTIFFRVDPSDLAAGHHHLLPASRVVLCVPASGRALDKFIDAYAHLAAKGYTLALDGIGSGAGSTENTSNTLSYASFVRLDLNAISDEERLNALVASLQKRKIRIIGTGVEDPVRREIAQRNAIDLFKGFYFLKPRIVPRRQASPLTFSYMELIARLNAKNINFSELEETIKSDISLSTQLLKYLNTPALGLREKVTSLHQALVLLGENEIRKWASSLIIGNLANACPDHLNTLSLVRARFCESLAEHRGRTDELLDHYLVGLLSLLDVITHQPLDELTLTQGIKPAVRLALLGSRSDLGQAIALTRACERGDAVAASAFAGRLGIDHAHALALYNQALVWGEQLHHGTRNATKAA</sequence>
<name>A0A518BZE4_9BACT</name>
<dbReference type="AlphaFoldDB" id="A0A518BZE4"/>
<protein>
    <submittedName>
        <fullName evidence="2">HDOD domain protein</fullName>
    </submittedName>
</protein>
<dbReference type="PROSITE" id="PS51833">
    <property type="entry name" value="HDOD"/>
    <property type="match status" value="1"/>
</dbReference>
<dbReference type="Proteomes" id="UP000320386">
    <property type="component" value="Chromosome"/>
</dbReference>
<dbReference type="InterPro" id="IPR014408">
    <property type="entry name" value="dGMP_Pdiesterase_EAL/HD-GYP"/>
</dbReference>
<organism evidence="2 3">
    <name type="scientific">Mucisphaera calidilacus</name>
    <dbReference type="NCBI Taxonomy" id="2527982"/>
    <lineage>
        <taxon>Bacteria</taxon>
        <taxon>Pseudomonadati</taxon>
        <taxon>Planctomycetota</taxon>
        <taxon>Phycisphaerae</taxon>
        <taxon>Phycisphaerales</taxon>
        <taxon>Phycisphaeraceae</taxon>
        <taxon>Mucisphaera</taxon>
    </lineage>
</organism>
<evidence type="ECO:0000313" key="3">
    <source>
        <dbReference type="Proteomes" id="UP000320386"/>
    </source>
</evidence>
<dbReference type="InterPro" id="IPR035919">
    <property type="entry name" value="EAL_sf"/>
</dbReference>
<dbReference type="SUPFAM" id="SSF109604">
    <property type="entry name" value="HD-domain/PDEase-like"/>
    <property type="match status" value="1"/>
</dbReference>
<dbReference type="EMBL" id="CP036280">
    <property type="protein sequence ID" value="QDU72338.1"/>
    <property type="molecule type" value="Genomic_DNA"/>
</dbReference>
<dbReference type="PANTHER" id="PTHR33525:SF4">
    <property type="entry name" value="CYCLIC DI-GMP PHOSPHODIESTERASE CDGJ"/>
    <property type="match status" value="1"/>
</dbReference>
<dbReference type="RefSeq" id="WP_145446511.1">
    <property type="nucleotide sequence ID" value="NZ_CP036280.1"/>
</dbReference>
<dbReference type="Pfam" id="PF08668">
    <property type="entry name" value="HDOD"/>
    <property type="match status" value="1"/>
</dbReference>
<dbReference type="OrthoDB" id="9804751at2"/>
<dbReference type="InterPro" id="IPR001633">
    <property type="entry name" value="EAL_dom"/>
</dbReference>
<reference evidence="2 3" key="1">
    <citation type="submission" date="2019-02" db="EMBL/GenBank/DDBJ databases">
        <title>Deep-cultivation of Planctomycetes and their phenomic and genomic characterization uncovers novel biology.</title>
        <authorList>
            <person name="Wiegand S."/>
            <person name="Jogler M."/>
            <person name="Boedeker C."/>
            <person name="Pinto D."/>
            <person name="Vollmers J."/>
            <person name="Rivas-Marin E."/>
            <person name="Kohn T."/>
            <person name="Peeters S.H."/>
            <person name="Heuer A."/>
            <person name="Rast P."/>
            <person name="Oberbeckmann S."/>
            <person name="Bunk B."/>
            <person name="Jeske O."/>
            <person name="Meyerdierks A."/>
            <person name="Storesund J.E."/>
            <person name="Kallscheuer N."/>
            <person name="Luecker S."/>
            <person name="Lage O.M."/>
            <person name="Pohl T."/>
            <person name="Merkel B.J."/>
            <person name="Hornburger P."/>
            <person name="Mueller R.-W."/>
            <person name="Bruemmer F."/>
            <person name="Labrenz M."/>
            <person name="Spormann A.M."/>
            <person name="Op den Camp H."/>
            <person name="Overmann J."/>
            <person name="Amann R."/>
            <person name="Jetten M.S.M."/>
            <person name="Mascher T."/>
            <person name="Medema M.H."/>
            <person name="Devos D.P."/>
            <person name="Kaster A.-K."/>
            <person name="Ovreas L."/>
            <person name="Rohde M."/>
            <person name="Galperin M.Y."/>
            <person name="Jogler C."/>
        </authorList>
    </citation>
    <scope>NUCLEOTIDE SEQUENCE [LARGE SCALE GENOMIC DNA]</scope>
    <source>
        <strain evidence="2 3">Pan265</strain>
    </source>
</reference>